<name>A0A0R3CWA2_9BRAD</name>
<comment type="caution">
    <text evidence="2">The sequence shown here is derived from an EMBL/GenBank/DDBJ whole genome shotgun (WGS) entry which is preliminary data.</text>
</comment>
<feature type="coiled-coil region" evidence="1">
    <location>
        <begin position="351"/>
        <end position="385"/>
    </location>
</feature>
<keyword evidence="1" id="KW-0175">Coiled coil</keyword>
<evidence type="ECO:0000313" key="3">
    <source>
        <dbReference type="Proteomes" id="UP000051380"/>
    </source>
</evidence>
<gene>
    <name evidence="2" type="ORF">AOQ72_10560</name>
</gene>
<dbReference type="EMBL" id="LJYF01000004">
    <property type="protein sequence ID" value="KRQ01849.1"/>
    <property type="molecule type" value="Genomic_DNA"/>
</dbReference>
<proteinExistence type="predicted"/>
<evidence type="ECO:0000313" key="2">
    <source>
        <dbReference type="EMBL" id="KRQ01849.1"/>
    </source>
</evidence>
<dbReference type="Proteomes" id="UP000051380">
    <property type="component" value="Unassembled WGS sequence"/>
</dbReference>
<organism evidence="2 3">
    <name type="scientific">Bradyrhizobium yuanmingense</name>
    <dbReference type="NCBI Taxonomy" id="108015"/>
    <lineage>
        <taxon>Bacteria</taxon>
        <taxon>Pseudomonadati</taxon>
        <taxon>Pseudomonadota</taxon>
        <taxon>Alphaproteobacteria</taxon>
        <taxon>Hyphomicrobiales</taxon>
        <taxon>Nitrobacteraceae</taxon>
        <taxon>Bradyrhizobium</taxon>
    </lineage>
</organism>
<accession>A0A0R3CWA2</accession>
<dbReference type="AlphaFoldDB" id="A0A0R3CWA2"/>
<protein>
    <submittedName>
        <fullName evidence="2">Uncharacterized protein</fullName>
    </submittedName>
</protein>
<sequence>MEYEASDTDALRATIETATRLAGVSLDALTVLTTRRDPYRLDTPSGHRDGKWLTQQAQELGTRPIHLRGLHYAIVMAEARKPDGTLYRNDDDDWEWLQERAAKCARWLAYIPFNRIIDARNASPIVRTSEPPRPIGLVSAGVHVEIPNIADLTPCPVLIGFTPRQPYRLVFFGEKTSLEDVMAPLAARYNADLYLMTGEISDTYIWQMARDGAADGRPMVVFTLADFDPAGHQMAVSIARKLQAFRDRFFPALKFSVYPVALTEDQVRRLDLPSTPIKAKEVRADRWREAHGGLQQTEIDALTTLRPDELRRIVNEAVRPFYDGSLVRRAEQVRSEWIEAAQTALNAGIDHVMLARLRAEMEQRLETLRQEIDGLNETLRTTANGVDLPDMPGLPDAVLPARIAVPLIDSNDDWITQTRALIARKKYGNGGSEP</sequence>
<evidence type="ECO:0000256" key="1">
    <source>
        <dbReference type="SAM" id="Coils"/>
    </source>
</evidence>
<reference evidence="2 3" key="1">
    <citation type="submission" date="2015-09" db="EMBL/GenBank/DDBJ databases">
        <title>Draft Genome Sequence of the Strain BR 3267 (Bradyrhizobium yuanmingense) recommended as inoculant for cowpea in Brazil.</title>
        <authorList>
            <person name="Simoes-Araujo J.L."/>
            <person name="Zilli J.E."/>
        </authorList>
    </citation>
    <scope>NUCLEOTIDE SEQUENCE [LARGE SCALE GENOMIC DNA]</scope>
    <source>
        <strain evidence="2 3">BR3267</strain>
    </source>
</reference>